<sequence>MTEKRDTRNVVRALIWEIGAPVIVYYALHLFGASALLSLAAATAVSLGRILYVAARDRRLDGFAALMGAMFGIGLVLTLITGDPRVTLAKDSVTTGVAGVAFLGSCVIGRPLMFAAARRMLPEARQAEADERWRNDPGYRSRLIALSLIWGGILLTEALVRIVLVYTLPVDVMVGLSHGLQLAAIGLAVLCSMVYMRQTRRQAAPARAMR</sequence>
<dbReference type="Proteomes" id="UP001500503">
    <property type="component" value="Unassembled WGS sequence"/>
</dbReference>
<organism evidence="2 3">
    <name type="scientific">Actinoallomurus oryzae</name>
    <dbReference type="NCBI Taxonomy" id="502180"/>
    <lineage>
        <taxon>Bacteria</taxon>
        <taxon>Bacillati</taxon>
        <taxon>Actinomycetota</taxon>
        <taxon>Actinomycetes</taxon>
        <taxon>Streptosporangiales</taxon>
        <taxon>Thermomonosporaceae</taxon>
        <taxon>Actinoallomurus</taxon>
    </lineage>
</organism>
<feature type="transmembrane region" description="Helical" evidence="1">
    <location>
        <begin position="93"/>
        <end position="116"/>
    </location>
</feature>
<keyword evidence="1" id="KW-1133">Transmembrane helix</keyword>
<evidence type="ECO:0008006" key="4">
    <source>
        <dbReference type="Google" id="ProtNLM"/>
    </source>
</evidence>
<protein>
    <recommendedName>
        <fullName evidence="4">Intracellular septation protein A</fullName>
    </recommendedName>
</protein>
<feature type="transmembrane region" description="Helical" evidence="1">
    <location>
        <begin position="62"/>
        <end position="81"/>
    </location>
</feature>
<feature type="transmembrane region" description="Helical" evidence="1">
    <location>
        <begin position="9"/>
        <end position="28"/>
    </location>
</feature>
<evidence type="ECO:0000256" key="1">
    <source>
        <dbReference type="SAM" id="Phobius"/>
    </source>
</evidence>
<evidence type="ECO:0000313" key="3">
    <source>
        <dbReference type="Proteomes" id="UP001500503"/>
    </source>
</evidence>
<name>A0ABP8Q9B8_9ACTN</name>
<keyword evidence="3" id="KW-1185">Reference proteome</keyword>
<keyword evidence="1" id="KW-0812">Transmembrane</keyword>
<feature type="transmembrane region" description="Helical" evidence="1">
    <location>
        <begin position="34"/>
        <end position="55"/>
    </location>
</feature>
<accession>A0ABP8Q9B8</accession>
<dbReference type="RefSeq" id="WP_345467228.1">
    <property type="nucleotide sequence ID" value="NZ_BAABHF010000024.1"/>
</dbReference>
<keyword evidence="1" id="KW-0472">Membrane</keyword>
<gene>
    <name evidence="2" type="ORF">GCM10023191_047050</name>
</gene>
<dbReference type="EMBL" id="BAABHF010000024">
    <property type="protein sequence ID" value="GAA4499705.1"/>
    <property type="molecule type" value="Genomic_DNA"/>
</dbReference>
<feature type="transmembrane region" description="Helical" evidence="1">
    <location>
        <begin position="172"/>
        <end position="195"/>
    </location>
</feature>
<evidence type="ECO:0000313" key="2">
    <source>
        <dbReference type="EMBL" id="GAA4499705.1"/>
    </source>
</evidence>
<proteinExistence type="predicted"/>
<comment type="caution">
    <text evidence="2">The sequence shown here is derived from an EMBL/GenBank/DDBJ whole genome shotgun (WGS) entry which is preliminary data.</text>
</comment>
<feature type="transmembrane region" description="Helical" evidence="1">
    <location>
        <begin position="143"/>
        <end position="166"/>
    </location>
</feature>
<reference evidence="3" key="1">
    <citation type="journal article" date="2019" name="Int. J. Syst. Evol. Microbiol.">
        <title>The Global Catalogue of Microorganisms (GCM) 10K type strain sequencing project: providing services to taxonomists for standard genome sequencing and annotation.</title>
        <authorList>
            <consortium name="The Broad Institute Genomics Platform"/>
            <consortium name="The Broad Institute Genome Sequencing Center for Infectious Disease"/>
            <person name="Wu L."/>
            <person name="Ma J."/>
        </authorList>
    </citation>
    <scope>NUCLEOTIDE SEQUENCE [LARGE SCALE GENOMIC DNA]</scope>
    <source>
        <strain evidence="3">JCM 17933</strain>
    </source>
</reference>
<dbReference type="NCBIfam" id="NF041646">
    <property type="entry name" value="VC0807_fam"/>
    <property type="match status" value="1"/>
</dbReference>